<keyword evidence="3" id="KW-1185">Reference proteome</keyword>
<evidence type="ECO:0000313" key="2">
    <source>
        <dbReference type="EMBL" id="KAF2489733.1"/>
    </source>
</evidence>
<dbReference type="EMBL" id="MU004198">
    <property type="protein sequence ID" value="KAF2489733.1"/>
    <property type="molecule type" value="Genomic_DNA"/>
</dbReference>
<reference evidence="2" key="1">
    <citation type="journal article" date="2020" name="Stud. Mycol.">
        <title>101 Dothideomycetes genomes: a test case for predicting lifestyles and emergence of pathogens.</title>
        <authorList>
            <person name="Haridas S."/>
            <person name="Albert R."/>
            <person name="Binder M."/>
            <person name="Bloem J."/>
            <person name="Labutti K."/>
            <person name="Salamov A."/>
            <person name="Andreopoulos B."/>
            <person name="Baker S."/>
            <person name="Barry K."/>
            <person name="Bills G."/>
            <person name="Bluhm B."/>
            <person name="Cannon C."/>
            <person name="Castanera R."/>
            <person name="Culley D."/>
            <person name="Daum C."/>
            <person name="Ezra D."/>
            <person name="Gonzalez J."/>
            <person name="Henrissat B."/>
            <person name="Kuo A."/>
            <person name="Liang C."/>
            <person name="Lipzen A."/>
            <person name="Lutzoni F."/>
            <person name="Magnuson J."/>
            <person name="Mondo S."/>
            <person name="Nolan M."/>
            <person name="Ohm R."/>
            <person name="Pangilinan J."/>
            <person name="Park H.-J."/>
            <person name="Ramirez L."/>
            <person name="Alfaro M."/>
            <person name="Sun H."/>
            <person name="Tritt A."/>
            <person name="Yoshinaga Y."/>
            <person name="Zwiers L.-H."/>
            <person name="Turgeon B."/>
            <person name="Goodwin S."/>
            <person name="Spatafora J."/>
            <person name="Crous P."/>
            <person name="Grigoriev I."/>
        </authorList>
    </citation>
    <scope>NUCLEOTIDE SEQUENCE</scope>
    <source>
        <strain evidence="2">CBS 269.34</strain>
    </source>
</reference>
<feature type="compositionally biased region" description="Pro residues" evidence="1">
    <location>
        <begin position="21"/>
        <end position="36"/>
    </location>
</feature>
<feature type="compositionally biased region" description="Pro residues" evidence="1">
    <location>
        <begin position="46"/>
        <end position="58"/>
    </location>
</feature>
<gene>
    <name evidence="2" type="ORF">BU16DRAFT_163574</name>
</gene>
<dbReference type="PANTHER" id="PTHR12652">
    <property type="entry name" value="PEROXISOMAL BIOGENESIS FACTOR 11"/>
    <property type="match status" value="1"/>
</dbReference>
<evidence type="ECO:0000256" key="1">
    <source>
        <dbReference type="SAM" id="MobiDB-lite"/>
    </source>
</evidence>
<organism evidence="2 3">
    <name type="scientific">Lophium mytilinum</name>
    <dbReference type="NCBI Taxonomy" id="390894"/>
    <lineage>
        <taxon>Eukaryota</taxon>
        <taxon>Fungi</taxon>
        <taxon>Dikarya</taxon>
        <taxon>Ascomycota</taxon>
        <taxon>Pezizomycotina</taxon>
        <taxon>Dothideomycetes</taxon>
        <taxon>Pleosporomycetidae</taxon>
        <taxon>Mytilinidiales</taxon>
        <taxon>Mytilinidiaceae</taxon>
        <taxon>Lophium</taxon>
    </lineage>
</organism>
<dbReference type="PANTHER" id="PTHR12652:SF25">
    <property type="entry name" value="MICROBODY (PEROXISOME) PROLIFERATION PROTEIN PEROXIN 11C (EUROFUNG)"/>
    <property type="match status" value="1"/>
</dbReference>
<dbReference type="AlphaFoldDB" id="A0A6A6QDJ2"/>
<accession>A0A6A6QDJ2</accession>
<dbReference type="Proteomes" id="UP000799750">
    <property type="component" value="Unassembled WGS sequence"/>
</dbReference>
<feature type="region of interest" description="Disordered" evidence="1">
    <location>
        <begin position="1"/>
        <end position="63"/>
    </location>
</feature>
<proteinExistence type="predicted"/>
<protein>
    <submittedName>
        <fullName evidence="2">Uncharacterized protein</fullName>
    </submittedName>
</protein>
<sequence>MEATPEPDVPLPPTTTTIPTTAPPPAPPSPTEPAPAPLSQDSIPPQQEPTPPPTPQLRPTPTTSTRLAKLRNLAISSTLTTARSTDSTLSRLSRLLSTPGGIDSFLCTLGYTLTLLHPALSYLLERRLRALATTIATKADGVLLPGETLITTFEAPTSTKLLASGAAGSKALASVISDYRIFVRLWGLLGIYTWGKGVWNAKLAEGAGGKEKVLRAVAWGQVASCAAYQVLENGAYLASKGVLVTPGWMGEAGKRREARWWVWSSRFWAAHVALEGVRLGVLFKKHVDSGKAEKEEVEKSSKEDKAWWRDAVSNAAWGPLTLHWSTEAGMVSEPLVGALGIVAGGVGLLEKWRETA</sequence>
<evidence type="ECO:0000313" key="3">
    <source>
        <dbReference type="Proteomes" id="UP000799750"/>
    </source>
</evidence>
<name>A0A6A6QDJ2_9PEZI</name>
<dbReference type="OrthoDB" id="10005898at2759"/>